<dbReference type="Proteomes" id="UP000315364">
    <property type="component" value="Chromosome"/>
</dbReference>
<reference evidence="6 7" key="1">
    <citation type="submission" date="2019-07" db="EMBL/GenBank/DDBJ databases">
        <title>Full genome sequence of Devosia sp. Gsoil 520.</title>
        <authorList>
            <person name="Im W.-T."/>
        </authorList>
    </citation>
    <scope>NUCLEOTIDE SEQUENCE [LARGE SCALE GENOMIC DNA]</scope>
    <source>
        <strain evidence="6 7">Gsoil 520</strain>
    </source>
</reference>
<keyword evidence="7" id="KW-1185">Reference proteome</keyword>
<feature type="transmembrane region" description="Helical" evidence="4">
    <location>
        <begin position="16"/>
        <end position="36"/>
    </location>
</feature>
<evidence type="ECO:0000256" key="2">
    <source>
        <dbReference type="ARBA" id="ARBA00022989"/>
    </source>
</evidence>
<evidence type="ECO:0000256" key="3">
    <source>
        <dbReference type="ARBA" id="ARBA00023136"/>
    </source>
</evidence>
<protein>
    <submittedName>
        <fullName evidence="6">MFS transporter</fullName>
    </submittedName>
</protein>
<feature type="transmembrane region" description="Helical" evidence="4">
    <location>
        <begin position="383"/>
        <end position="405"/>
    </location>
</feature>
<dbReference type="AlphaFoldDB" id="A0A5B8LZG9"/>
<feature type="transmembrane region" description="Helical" evidence="4">
    <location>
        <begin position="170"/>
        <end position="194"/>
    </location>
</feature>
<accession>A0A5B8LZG9</accession>
<organism evidence="6 7">
    <name type="scientific">Devosia ginsengisoli</name>
    <dbReference type="NCBI Taxonomy" id="400770"/>
    <lineage>
        <taxon>Bacteria</taxon>
        <taxon>Pseudomonadati</taxon>
        <taxon>Pseudomonadota</taxon>
        <taxon>Alphaproteobacteria</taxon>
        <taxon>Hyphomicrobiales</taxon>
        <taxon>Devosiaceae</taxon>
        <taxon>Devosia</taxon>
    </lineage>
</organism>
<evidence type="ECO:0000256" key="1">
    <source>
        <dbReference type="ARBA" id="ARBA00022692"/>
    </source>
</evidence>
<feature type="transmembrane region" description="Helical" evidence="4">
    <location>
        <begin position="110"/>
        <end position="130"/>
    </location>
</feature>
<dbReference type="GO" id="GO:0022857">
    <property type="term" value="F:transmembrane transporter activity"/>
    <property type="evidence" value="ECO:0007669"/>
    <property type="project" value="InterPro"/>
</dbReference>
<dbReference type="InterPro" id="IPR036259">
    <property type="entry name" value="MFS_trans_sf"/>
</dbReference>
<dbReference type="PANTHER" id="PTHR11360">
    <property type="entry name" value="MONOCARBOXYLATE TRANSPORTER"/>
    <property type="match status" value="1"/>
</dbReference>
<keyword evidence="3 4" id="KW-0472">Membrane</keyword>
<dbReference type="Pfam" id="PF07690">
    <property type="entry name" value="MFS_1"/>
    <property type="match status" value="1"/>
</dbReference>
<dbReference type="InterPro" id="IPR050327">
    <property type="entry name" value="Proton-linked_MCT"/>
</dbReference>
<feature type="transmembrane region" description="Helical" evidence="4">
    <location>
        <begin position="233"/>
        <end position="255"/>
    </location>
</feature>
<dbReference type="OrthoDB" id="9796632at2"/>
<gene>
    <name evidence="6" type="ORF">FPZ08_19695</name>
</gene>
<dbReference type="PANTHER" id="PTHR11360:SF290">
    <property type="entry name" value="MONOCARBOXYLATE MFS PERMEASE"/>
    <property type="match status" value="1"/>
</dbReference>
<dbReference type="InterPro" id="IPR011701">
    <property type="entry name" value="MFS"/>
</dbReference>
<proteinExistence type="predicted"/>
<dbReference type="SUPFAM" id="SSF103473">
    <property type="entry name" value="MFS general substrate transporter"/>
    <property type="match status" value="1"/>
</dbReference>
<feature type="transmembrane region" description="Helical" evidence="4">
    <location>
        <begin position="142"/>
        <end position="164"/>
    </location>
</feature>
<feature type="transmembrane region" description="Helical" evidence="4">
    <location>
        <begin position="85"/>
        <end position="104"/>
    </location>
</feature>
<evidence type="ECO:0000313" key="7">
    <source>
        <dbReference type="Proteomes" id="UP000315364"/>
    </source>
</evidence>
<dbReference type="KEGG" id="dea:FPZ08_19695"/>
<keyword evidence="1 4" id="KW-0812">Transmembrane</keyword>
<feature type="transmembrane region" description="Helical" evidence="4">
    <location>
        <begin position="267"/>
        <end position="285"/>
    </location>
</feature>
<dbReference type="PROSITE" id="PS50850">
    <property type="entry name" value="MFS"/>
    <property type="match status" value="1"/>
</dbReference>
<feature type="transmembrane region" description="Helical" evidence="4">
    <location>
        <begin position="355"/>
        <end position="377"/>
    </location>
</feature>
<evidence type="ECO:0000313" key="6">
    <source>
        <dbReference type="EMBL" id="QDZ12770.1"/>
    </source>
</evidence>
<feature type="transmembrane region" description="Helical" evidence="4">
    <location>
        <begin position="297"/>
        <end position="314"/>
    </location>
</feature>
<sequence length="408" mass="42889">MSVISQEASPRRRMPFYGWVIVAAGFSAQMISSLSMQGLATYTTPLRAEFGWSLGETALGRSLQTSDTLLGPISGILVDRFGARIMMAAGTLLYFIAFTVLSLTSGLVEFYVACLLMGVANSLLGLLVVAQLINAWFVTRRATAMGCAVAGFAVSGFILLPFMVWTQAQFGWRATAMGTGIMIVLVGLPLMLMVRSMPEEMGLRPLGADPSTGEKGGHVGGLSLSEAMRGRNFWILTLAMSFSGVHQFALMVHFFPYVEGIDSRVMAGLIIALVNVFNLAGRLLGGIVGDMMPKGRFLALGAAGAGLGMMLLSASSGLAAAAVFAIVFGFSWGSRTAVSSALTGELFGRKAFGKIAGVSQVLVTITAIASPLVYGALVDMGVSYGVIFAGMAVCTLVAAWLFALLPRH</sequence>
<evidence type="ECO:0000259" key="5">
    <source>
        <dbReference type="PROSITE" id="PS50850"/>
    </source>
</evidence>
<name>A0A5B8LZG9_9HYPH</name>
<dbReference type="InterPro" id="IPR020846">
    <property type="entry name" value="MFS_dom"/>
</dbReference>
<keyword evidence="2 4" id="KW-1133">Transmembrane helix</keyword>
<feature type="domain" description="Major facilitator superfamily (MFS) profile" evidence="5">
    <location>
        <begin position="21"/>
        <end position="408"/>
    </location>
</feature>
<dbReference type="Gene3D" id="1.20.1250.20">
    <property type="entry name" value="MFS general substrate transporter like domains"/>
    <property type="match status" value="2"/>
</dbReference>
<evidence type="ECO:0000256" key="4">
    <source>
        <dbReference type="SAM" id="Phobius"/>
    </source>
</evidence>
<dbReference type="EMBL" id="CP042304">
    <property type="protein sequence ID" value="QDZ12770.1"/>
    <property type="molecule type" value="Genomic_DNA"/>
</dbReference>